<protein>
    <submittedName>
        <fullName evidence="1">Uncharacterized protein</fullName>
    </submittedName>
</protein>
<proteinExistence type="predicted"/>
<sequence>MSRGPARGGAVRAVRTDAECPLGGCGAGGGRDLSARLKIESTGGAGSRGPACRMPRRIPAPLFTLGSTHKNCIQCKKKPDKCESNSPTEGSVQICSEHGRFAVRFRAAADVKPQVTPLPLAAGAATMCMCNSVDRLIREGSMRRLRRKLK</sequence>
<name>A0A4C1UIP4_EUMVA</name>
<dbReference type="EMBL" id="BGZK01000175">
    <property type="protein sequence ID" value="GBP26030.1"/>
    <property type="molecule type" value="Genomic_DNA"/>
</dbReference>
<evidence type="ECO:0000313" key="2">
    <source>
        <dbReference type="Proteomes" id="UP000299102"/>
    </source>
</evidence>
<accession>A0A4C1UIP4</accession>
<gene>
    <name evidence="1" type="ORF">EVAR_20044_1</name>
</gene>
<comment type="caution">
    <text evidence="1">The sequence shown here is derived from an EMBL/GenBank/DDBJ whole genome shotgun (WGS) entry which is preliminary data.</text>
</comment>
<reference evidence="1 2" key="1">
    <citation type="journal article" date="2019" name="Commun. Biol.">
        <title>The bagworm genome reveals a unique fibroin gene that provides high tensile strength.</title>
        <authorList>
            <person name="Kono N."/>
            <person name="Nakamura H."/>
            <person name="Ohtoshi R."/>
            <person name="Tomita M."/>
            <person name="Numata K."/>
            <person name="Arakawa K."/>
        </authorList>
    </citation>
    <scope>NUCLEOTIDE SEQUENCE [LARGE SCALE GENOMIC DNA]</scope>
</reference>
<evidence type="ECO:0000313" key="1">
    <source>
        <dbReference type="EMBL" id="GBP26030.1"/>
    </source>
</evidence>
<keyword evidence="2" id="KW-1185">Reference proteome</keyword>
<dbReference type="Proteomes" id="UP000299102">
    <property type="component" value="Unassembled WGS sequence"/>
</dbReference>
<organism evidence="1 2">
    <name type="scientific">Eumeta variegata</name>
    <name type="common">Bagworm moth</name>
    <name type="synonym">Eumeta japonica</name>
    <dbReference type="NCBI Taxonomy" id="151549"/>
    <lineage>
        <taxon>Eukaryota</taxon>
        <taxon>Metazoa</taxon>
        <taxon>Ecdysozoa</taxon>
        <taxon>Arthropoda</taxon>
        <taxon>Hexapoda</taxon>
        <taxon>Insecta</taxon>
        <taxon>Pterygota</taxon>
        <taxon>Neoptera</taxon>
        <taxon>Endopterygota</taxon>
        <taxon>Lepidoptera</taxon>
        <taxon>Glossata</taxon>
        <taxon>Ditrysia</taxon>
        <taxon>Tineoidea</taxon>
        <taxon>Psychidae</taxon>
        <taxon>Oiketicinae</taxon>
        <taxon>Eumeta</taxon>
    </lineage>
</organism>
<dbReference type="AlphaFoldDB" id="A0A4C1UIP4"/>